<keyword evidence="2" id="KW-1185">Reference proteome</keyword>
<dbReference type="Proteomes" id="UP001064048">
    <property type="component" value="Chromosome 29"/>
</dbReference>
<proteinExistence type="predicted"/>
<evidence type="ECO:0000313" key="2">
    <source>
        <dbReference type="Proteomes" id="UP001064048"/>
    </source>
</evidence>
<dbReference type="EMBL" id="CM046129">
    <property type="protein sequence ID" value="KAI8433645.1"/>
    <property type="molecule type" value="Genomic_DNA"/>
</dbReference>
<reference evidence="1 2" key="1">
    <citation type="journal article" date="2022" name="Genome Biol. Evol.">
        <title>The Spruce Budworm Genome: Reconstructing the Evolutionary History of Antifreeze Proteins.</title>
        <authorList>
            <person name="Beliveau C."/>
            <person name="Gagne P."/>
            <person name="Picq S."/>
            <person name="Vernygora O."/>
            <person name="Keeling C.I."/>
            <person name="Pinkney K."/>
            <person name="Doucet D."/>
            <person name="Wen F."/>
            <person name="Johnston J.S."/>
            <person name="Maaroufi H."/>
            <person name="Boyle B."/>
            <person name="Laroche J."/>
            <person name="Dewar K."/>
            <person name="Juretic N."/>
            <person name="Blackburn G."/>
            <person name="Nisole A."/>
            <person name="Brunet B."/>
            <person name="Brandao M."/>
            <person name="Lumley L."/>
            <person name="Duan J."/>
            <person name="Quan G."/>
            <person name="Lucarotti C.J."/>
            <person name="Roe A.D."/>
            <person name="Sperling F.A.H."/>
            <person name="Levesque R.C."/>
            <person name="Cusson M."/>
        </authorList>
    </citation>
    <scope>NUCLEOTIDE SEQUENCE [LARGE SCALE GENOMIC DNA]</scope>
    <source>
        <strain evidence="1">Glfc:IPQL:Cfum</strain>
    </source>
</reference>
<protein>
    <submittedName>
        <fullName evidence="1">Uncharacterized protein</fullName>
    </submittedName>
</protein>
<name>A0ACC0KBF6_CHOFU</name>
<gene>
    <name evidence="1" type="ORF">MSG28_015650</name>
</gene>
<comment type="caution">
    <text evidence="1">The sequence shown here is derived from an EMBL/GenBank/DDBJ whole genome shotgun (WGS) entry which is preliminary data.</text>
</comment>
<evidence type="ECO:0000313" key="1">
    <source>
        <dbReference type="EMBL" id="KAI8433645.1"/>
    </source>
</evidence>
<accession>A0ACC0KBF6</accession>
<sequence length="105" mass="11456">MPSSPVLLCAGNSSVVVHQWEGSYTQKGRALVWAIPVINKQQRSGSLEFTVTPAIPNDFFPLTVSWTSDTTLALLTATKVTQADDGSPVDYSQDVSFHPDKYEIV</sequence>
<organism evidence="1 2">
    <name type="scientific">Choristoneura fumiferana</name>
    <name type="common">Spruce budworm moth</name>
    <name type="synonym">Archips fumiferana</name>
    <dbReference type="NCBI Taxonomy" id="7141"/>
    <lineage>
        <taxon>Eukaryota</taxon>
        <taxon>Metazoa</taxon>
        <taxon>Ecdysozoa</taxon>
        <taxon>Arthropoda</taxon>
        <taxon>Hexapoda</taxon>
        <taxon>Insecta</taxon>
        <taxon>Pterygota</taxon>
        <taxon>Neoptera</taxon>
        <taxon>Endopterygota</taxon>
        <taxon>Lepidoptera</taxon>
        <taxon>Glossata</taxon>
        <taxon>Ditrysia</taxon>
        <taxon>Tortricoidea</taxon>
        <taxon>Tortricidae</taxon>
        <taxon>Tortricinae</taxon>
        <taxon>Choristoneura</taxon>
    </lineage>
</organism>